<organism evidence="2 3">
    <name type="scientific">Nostocoides jenkinsii Ben 74</name>
    <dbReference type="NCBI Taxonomy" id="1193518"/>
    <lineage>
        <taxon>Bacteria</taxon>
        <taxon>Bacillati</taxon>
        <taxon>Actinomycetota</taxon>
        <taxon>Actinomycetes</taxon>
        <taxon>Micrococcales</taxon>
        <taxon>Intrasporangiaceae</taxon>
        <taxon>Nostocoides</taxon>
    </lineage>
</organism>
<dbReference type="EMBL" id="CAJC01000009">
    <property type="protein sequence ID" value="CCI51474.1"/>
    <property type="molecule type" value="Genomic_DNA"/>
</dbReference>
<protein>
    <submittedName>
        <fullName evidence="2">Uncharacterized protein</fullName>
    </submittedName>
</protein>
<dbReference type="Proteomes" id="UP000035720">
    <property type="component" value="Unassembled WGS sequence"/>
</dbReference>
<evidence type="ECO:0000256" key="1">
    <source>
        <dbReference type="SAM" id="MobiDB-lite"/>
    </source>
</evidence>
<comment type="caution">
    <text evidence="2">The sequence shown here is derived from an EMBL/GenBank/DDBJ whole genome shotgun (WGS) entry which is preliminary data.</text>
</comment>
<gene>
    <name evidence="2" type="ORF">BN13_1060002</name>
</gene>
<feature type="region of interest" description="Disordered" evidence="1">
    <location>
        <begin position="209"/>
        <end position="228"/>
    </location>
</feature>
<name>A0A077M4N1_9MICO</name>
<dbReference type="STRING" id="1193518.BN13_1060002"/>
<feature type="compositionally biased region" description="Basic and acidic residues" evidence="1">
    <location>
        <begin position="106"/>
        <end position="121"/>
    </location>
</feature>
<evidence type="ECO:0000313" key="2">
    <source>
        <dbReference type="EMBL" id="CCI51474.1"/>
    </source>
</evidence>
<proteinExistence type="predicted"/>
<sequence>MHPRQRGEFEFVDVVPAGGVRSVDALGLVEPVGRLGQGIVVGVGHGPDRGTSADLLEPLGESHRGELRPGIRMRHQPDEPVPATGRSGHLQSVEDHLGLHVRCDPPADDPSTERVDDEAHIRHPRPGRNVGQIRHPQRVGPVGLEVPVDQVRRSGGTGILLGREHLLPKPGHALDSQPPHQPGDLVPADVVARALGGLPQLVGPVDLPVRDPQRHQDLHHDQVTDRTGRRSDLPLLRGVIAARSHLQVPADELDSELSTVLVDERDDHFKGRSSSAAKKAEARFSRSLARRSSRFSCSNSLMRFASTVVRPSSTPSSMSACLTQVRSDSTPQPIWSATRWTVPCVVPSSLRSCRTSRTALAFSSGEYRRVVGFPDVLLVPMAPSSFPRSGASKQPRVVQTWTRSRHRQRHFTPDTISRSLRRAGLASVGAYGLKRTSPLDPATEHQHGKAVYVTRMA</sequence>
<reference evidence="2 3" key="1">
    <citation type="journal article" date="2013" name="ISME J.">
        <title>A metabolic model for members of the genus Tetrasphaera involved in enhanced biological phosphorus removal.</title>
        <authorList>
            <person name="Kristiansen R."/>
            <person name="Nguyen H.T.T."/>
            <person name="Saunders A.M."/>
            <person name="Nielsen J.L."/>
            <person name="Wimmer R."/>
            <person name="Le V.Q."/>
            <person name="McIlroy S.J."/>
            <person name="Petrovski S."/>
            <person name="Seviour R.J."/>
            <person name="Calteau A."/>
            <person name="Nielsen K.L."/>
            <person name="Nielsen P.H."/>
        </authorList>
    </citation>
    <scope>NUCLEOTIDE SEQUENCE [LARGE SCALE GENOMIC DNA]</scope>
    <source>
        <strain evidence="2 3">Ben 74</strain>
    </source>
</reference>
<dbReference type="AntiFam" id="ANF00009">
    <property type="entry name" value="Shadow ORF (opposite transposase protein)"/>
</dbReference>
<evidence type="ECO:0000313" key="3">
    <source>
        <dbReference type="Proteomes" id="UP000035720"/>
    </source>
</evidence>
<feature type="region of interest" description="Disordered" evidence="1">
    <location>
        <begin position="106"/>
        <end position="135"/>
    </location>
</feature>
<dbReference type="AlphaFoldDB" id="A0A077M4N1"/>
<keyword evidence="3" id="KW-1185">Reference proteome</keyword>
<accession>A0A077M4N1</accession>